<accession>A0A0F3MNB1</accession>
<gene>
    <name evidence="3" type="ORF">OCHUTO_0146</name>
</gene>
<name>A0A0F3MNB1_9RICK</name>
<dbReference type="InterPro" id="IPR004477">
    <property type="entry name" value="ComEC_N"/>
</dbReference>
<keyword evidence="1" id="KW-0812">Transmembrane</keyword>
<feature type="transmembrane region" description="Helical" evidence="1">
    <location>
        <begin position="160"/>
        <end position="177"/>
    </location>
</feature>
<evidence type="ECO:0000256" key="1">
    <source>
        <dbReference type="SAM" id="Phobius"/>
    </source>
</evidence>
<dbReference type="PATRIC" id="fig|1359168.3.peg.521"/>
<evidence type="ECO:0000259" key="2">
    <source>
        <dbReference type="Pfam" id="PF03772"/>
    </source>
</evidence>
<protein>
    <submittedName>
        <fullName evidence="3">Competence family protein</fullName>
    </submittedName>
</protein>
<sequence>MLCILVFQLSFIAVISLISYYKLLHQLNQEENSLSFKIKLFFESSIYSSTIVSIATIPTVIYYFFSFANYSVLANLLAIPLTAFWVMPLTLVSLLLMPFNLEKFSLLLAGYGVDTIIKIAKIVSTLPYSVTYFGHIDNVSLLIYLFGFLWLVIWQKYLRLLGIVIIIVALIRIAIIPKKPDLILNSELTVFGIKNANDKLEIYSSSSIPEFFLQYWSNWYGQNEILFHDSTIETSNHQIITNSGKIIAIRFKNTKCLPADLVISTIANDKCKNITTKIIDSTILNKSNIVEIYCNKQECRYKIHLKSSRFQI</sequence>
<keyword evidence="1" id="KW-0472">Membrane</keyword>
<feature type="transmembrane region" description="Helical" evidence="1">
    <location>
        <begin position="77"/>
        <end position="97"/>
    </location>
</feature>
<feature type="domain" description="ComEC/Rec2-related protein" evidence="2">
    <location>
        <begin position="7"/>
        <end position="155"/>
    </location>
</feature>
<keyword evidence="4" id="KW-1185">Reference proteome</keyword>
<evidence type="ECO:0000313" key="4">
    <source>
        <dbReference type="Proteomes" id="UP000033616"/>
    </source>
</evidence>
<comment type="caution">
    <text evidence="3">The sequence shown here is derived from an EMBL/GenBank/DDBJ whole genome shotgun (WGS) entry which is preliminary data.</text>
</comment>
<dbReference type="Pfam" id="PF03772">
    <property type="entry name" value="Competence"/>
    <property type="match status" value="1"/>
</dbReference>
<reference evidence="3 4" key="1">
    <citation type="submission" date="2015-02" db="EMBL/GenBank/DDBJ databases">
        <title>Genome Sequencing of Rickettsiales.</title>
        <authorList>
            <person name="Daugherty S.C."/>
            <person name="Su Q."/>
            <person name="Abolude K."/>
            <person name="Beier-Sexton M."/>
            <person name="Carlyon J.A."/>
            <person name="Carter R."/>
            <person name="Day N.P."/>
            <person name="Dumler S.J."/>
            <person name="Dyachenko V."/>
            <person name="Godinez A."/>
            <person name="Kurtti T.J."/>
            <person name="Lichay M."/>
            <person name="Mullins K.E."/>
            <person name="Ott S."/>
            <person name="Pappas-Brown V."/>
            <person name="Paris D.H."/>
            <person name="Patel P."/>
            <person name="Richards A.L."/>
            <person name="Sadzewicz L."/>
            <person name="Sears K."/>
            <person name="Seidman D."/>
            <person name="Sengamalay N."/>
            <person name="Stenos J."/>
            <person name="Tallon L.J."/>
            <person name="Vincent G."/>
            <person name="Fraser C.M."/>
            <person name="Munderloh U."/>
            <person name="Dunning-Hotopp J.C."/>
        </authorList>
    </citation>
    <scope>NUCLEOTIDE SEQUENCE [LARGE SCALE GENOMIC DNA]</scope>
    <source>
        <strain evidence="3 4">Fuller</strain>
    </source>
</reference>
<feature type="transmembrane region" description="Helical" evidence="1">
    <location>
        <begin position="6"/>
        <end position="24"/>
    </location>
</feature>
<feature type="transmembrane region" description="Helical" evidence="1">
    <location>
        <begin position="45"/>
        <end position="65"/>
    </location>
</feature>
<organism evidence="3 4">
    <name type="scientific">Orientia chuto str. Dubai</name>
    <dbReference type="NCBI Taxonomy" id="1359168"/>
    <lineage>
        <taxon>Bacteria</taxon>
        <taxon>Pseudomonadati</taxon>
        <taxon>Pseudomonadota</taxon>
        <taxon>Alphaproteobacteria</taxon>
        <taxon>Rickettsiales</taxon>
        <taxon>Rickettsiaceae</taxon>
        <taxon>Rickettsieae</taxon>
        <taxon>Orientia</taxon>
    </lineage>
</organism>
<dbReference type="EMBL" id="LANP01000002">
    <property type="protein sequence ID" value="KJV57263.1"/>
    <property type="molecule type" value="Genomic_DNA"/>
</dbReference>
<dbReference type="AlphaFoldDB" id="A0A0F3MNB1"/>
<dbReference type="Proteomes" id="UP000033616">
    <property type="component" value="Unassembled WGS sequence"/>
</dbReference>
<dbReference type="STRING" id="1359168.OCHUTO_0146"/>
<proteinExistence type="predicted"/>
<evidence type="ECO:0000313" key="3">
    <source>
        <dbReference type="EMBL" id="KJV57263.1"/>
    </source>
</evidence>
<feature type="transmembrane region" description="Helical" evidence="1">
    <location>
        <begin position="132"/>
        <end position="153"/>
    </location>
</feature>
<keyword evidence="1" id="KW-1133">Transmembrane helix</keyword>